<name>A0A3P3R905_9EURY</name>
<gene>
    <name evidence="1" type="ORF">EIK79_11410</name>
</gene>
<dbReference type="EMBL" id="RRCH01000024">
    <property type="protein sequence ID" value="RRJ29952.1"/>
    <property type="molecule type" value="Genomic_DNA"/>
</dbReference>
<evidence type="ECO:0000313" key="1">
    <source>
        <dbReference type="EMBL" id="RRJ29952.1"/>
    </source>
</evidence>
<dbReference type="AlphaFoldDB" id="A0A3P3R905"/>
<accession>A0A3P3R905</accession>
<organism evidence="1 2">
    <name type="scientific">Halocatena pleomorpha</name>
    <dbReference type="NCBI Taxonomy" id="1785090"/>
    <lineage>
        <taxon>Archaea</taxon>
        <taxon>Methanobacteriati</taxon>
        <taxon>Methanobacteriota</taxon>
        <taxon>Stenosarchaea group</taxon>
        <taxon>Halobacteria</taxon>
        <taxon>Halobacteriales</taxon>
        <taxon>Natronomonadaceae</taxon>
        <taxon>Halocatena</taxon>
    </lineage>
</organism>
<dbReference type="Proteomes" id="UP000282322">
    <property type="component" value="Unassembled WGS sequence"/>
</dbReference>
<evidence type="ECO:0000313" key="2">
    <source>
        <dbReference type="Proteomes" id="UP000282322"/>
    </source>
</evidence>
<proteinExistence type="predicted"/>
<sequence>MISDIVVESHESLFAGQLEPGDEPLAAAIRSASVRTEGDPYDRRVGAYEDVLACLTEAERDERLAGAHEP</sequence>
<reference evidence="1 2" key="1">
    <citation type="submission" date="2018-11" db="EMBL/GenBank/DDBJ databases">
        <title>Taxonoimc description of Halomarina strain SPP-AMP-1.</title>
        <authorList>
            <person name="Pal Y."/>
            <person name="Srinivasana K."/>
            <person name="Verma A."/>
            <person name="Kumar P."/>
        </authorList>
    </citation>
    <scope>NUCLEOTIDE SEQUENCE [LARGE SCALE GENOMIC DNA]</scope>
    <source>
        <strain evidence="1 2">SPP-AMP-1</strain>
    </source>
</reference>
<comment type="caution">
    <text evidence="1">The sequence shown here is derived from an EMBL/GenBank/DDBJ whole genome shotgun (WGS) entry which is preliminary data.</text>
</comment>
<dbReference type="RefSeq" id="WP_185715602.1">
    <property type="nucleotide sequence ID" value="NZ_RRCH01000024.1"/>
</dbReference>
<keyword evidence="2" id="KW-1185">Reference proteome</keyword>
<protein>
    <submittedName>
        <fullName evidence="1">Uncharacterized protein</fullName>
    </submittedName>
</protein>